<evidence type="ECO:0008006" key="4">
    <source>
        <dbReference type="Google" id="ProtNLM"/>
    </source>
</evidence>
<evidence type="ECO:0000256" key="1">
    <source>
        <dbReference type="SAM" id="Phobius"/>
    </source>
</evidence>
<name>A0A2R8AII4_9RHOB</name>
<sequence>MTKATTLSRTSGQLTLMSVLISVVAFALYQGVALVRAGVFEYPLDDVYIHLAVAEQIAAGGYGVNPGEFTSAASSPIYPFLLTAFAGTAAQAWLPLFWNTVAMLLGAVLWARIVSKSGASRGWMLTFAALGPLAFNFAGAAMVGMEHSLHVLASLAVLRGLQIQMDEGRISWLLVAGMVLGPMIRFEGLAVTGGGALVLLLMGRTAIAIGLFAAASALVAGFMYFLTSLGLEPLPNSVMAKLSGSGHDRFSPADLPIKLLVQLFSSKAVVLLITVLCAVALLARPGIDRRLRTLLVGAAFTGFGHLLLGQFGWFERYELYAMTFVLGLVMMVVLRDETLHTMRLLLLVGFGFLGAAYGHWLLFNGTNGPNAIYSQHGNMSRFVKEVYQKPVAVNDLGYVVWANDNQVLDLWGLASYEALKIRLDDPYPGWAADLVSDAGVELAIVYDRWIDEGIGADWIKVGTLTFTGGPAFLGGYDVSFYATVPTAADGIRRQLTEYAPRVQGDAVLTVIDEGAG</sequence>
<keyword evidence="1" id="KW-0472">Membrane</keyword>
<feature type="transmembrane region" description="Helical" evidence="1">
    <location>
        <begin position="123"/>
        <end position="145"/>
    </location>
</feature>
<organism evidence="2 3">
    <name type="scientific">Aliiroseovarius pelagivivens</name>
    <dbReference type="NCBI Taxonomy" id="1639690"/>
    <lineage>
        <taxon>Bacteria</taxon>
        <taxon>Pseudomonadati</taxon>
        <taxon>Pseudomonadota</taxon>
        <taxon>Alphaproteobacteria</taxon>
        <taxon>Rhodobacterales</taxon>
        <taxon>Paracoccaceae</taxon>
        <taxon>Aliiroseovarius</taxon>
    </lineage>
</organism>
<feature type="transmembrane region" description="Helical" evidence="1">
    <location>
        <begin position="259"/>
        <end position="282"/>
    </location>
</feature>
<feature type="transmembrane region" description="Helical" evidence="1">
    <location>
        <begin position="207"/>
        <end position="226"/>
    </location>
</feature>
<dbReference type="RefSeq" id="WP_108855751.1">
    <property type="nucleotide sequence ID" value="NZ_OMOI01000001.1"/>
</dbReference>
<dbReference type="OrthoDB" id="104925at2"/>
<dbReference type="Proteomes" id="UP000244911">
    <property type="component" value="Unassembled WGS sequence"/>
</dbReference>
<dbReference type="AlphaFoldDB" id="A0A2R8AII4"/>
<accession>A0A2R8AII4</accession>
<protein>
    <recommendedName>
        <fullName evidence="4">Glycosyltransferase RgtA/B/C/D-like domain-containing protein</fullName>
    </recommendedName>
</protein>
<keyword evidence="1" id="KW-0812">Transmembrane</keyword>
<feature type="transmembrane region" description="Helical" evidence="1">
    <location>
        <begin position="294"/>
        <end position="313"/>
    </location>
</feature>
<evidence type="ECO:0000313" key="3">
    <source>
        <dbReference type="Proteomes" id="UP000244911"/>
    </source>
</evidence>
<dbReference type="EMBL" id="OMOI01000001">
    <property type="protein sequence ID" value="SPF75677.1"/>
    <property type="molecule type" value="Genomic_DNA"/>
</dbReference>
<feature type="transmembrane region" description="Helical" evidence="1">
    <location>
        <begin position="92"/>
        <end position="111"/>
    </location>
</feature>
<feature type="transmembrane region" description="Helical" evidence="1">
    <location>
        <begin position="12"/>
        <end position="32"/>
    </location>
</feature>
<proteinExistence type="predicted"/>
<feature type="transmembrane region" description="Helical" evidence="1">
    <location>
        <begin position="170"/>
        <end position="200"/>
    </location>
</feature>
<keyword evidence="1" id="KW-1133">Transmembrane helix</keyword>
<gene>
    <name evidence="2" type="ORF">ALP8811_00670</name>
</gene>
<reference evidence="2 3" key="1">
    <citation type="submission" date="2018-03" db="EMBL/GenBank/DDBJ databases">
        <authorList>
            <person name="Keele B.F."/>
        </authorList>
    </citation>
    <scope>NUCLEOTIDE SEQUENCE [LARGE SCALE GENOMIC DNA]</scope>
    <source>
        <strain evidence="2 3">CECT 8811</strain>
    </source>
</reference>
<keyword evidence="3" id="KW-1185">Reference proteome</keyword>
<evidence type="ECO:0000313" key="2">
    <source>
        <dbReference type="EMBL" id="SPF75677.1"/>
    </source>
</evidence>
<feature type="transmembrane region" description="Helical" evidence="1">
    <location>
        <begin position="319"/>
        <end position="335"/>
    </location>
</feature>
<feature type="transmembrane region" description="Helical" evidence="1">
    <location>
        <begin position="344"/>
        <end position="363"/>
    </location>
</feature>